<dbReference type="Proteomes" id="UP001159042">
    <property type="component" value="Unassembled WGS sequence"/>
</dbReference>
<keyword evidence="1" id="KW-0732">Signal</keyword>
<accession>A0AAV8VE07</accession>
<evidence type="ECO:0000313" key="2">
    <source>
        <dbReference type="EMBL" id="KAJ8912291.1"/>
    </source>
</evidence>
<gene>
    <name evidence="2" type="ORF">NQ315_017324</name>
</gene>
<protein>
    <submittedName>
        <fullName evidence="2">Uncharacterized protein</fullName>
    </submittedName>
</protein>
<evidence type="ECO:0000256" key="1">
    <source>
        <dbReference type="SAM" id="SignalP"/>
    </source>
</evidence>
<feature type="chain" id="PRO_5043451545" evidence="1">
    <location>
        <begin position="17"/>
        <end position="230"/>
    </location>
</feature>
<dbReference type="EMBL" id="JANEYG010000134">
    <property type="protein sequence ID" value="KAJ8912291.1"/>
    <property type="molecule type" value="Genomic_DNA"/>
</dbReference>
<evidence type="ECO:0000313" key="3">
    <source>
        <dbReference type="Proteomes" id="UP001159042"/>
    </source>
</evidence>
<organism evidence="2 3">
    <name type="scientific">Exocentrus adspersus</name>
    <dbReference type="NCBI Taxonomy" id="1586481"/>
    <lineage>
        <taxon>Eukaryota</taxon>
        <taxon>Metazoa</taxon>
        <taxon>Ecdysozoa</taxon>
        <taxon>Arthropoda</taxon>
        <taxon>Hexapoda</taxon>
        <taxon>Insecta</taxon>
        <taxon>Pterygota</taxon>
        <taxon>Neoptera</taxon>
        <taxon>Endopterygota</taxon>
        <taxon>Coleoptera</taxon>
        <taxon>Polyphaga</taxon>
        <taxon>Cucujiformia</taxon>
        <taxon>Chrysomeloidea</taxon>
        <taxon>Cerambycidae</taxon>
        <taxon>Lamiinae</taxon>
        <taxon>Acanthocinini</taxon>
        <taxon>Exocentrus</taxon>
    </lineage>
</organism>
<sequence>MNFLILQIWLVTRCTAKEEDDSNEVSAAPSINLNVNLRKALLKALIELENEESNENDQRTDSERIVEKASASALSVFTSSEDISSTSSNFSTNNSNIEMVEDTNLPLILFQRSQAVEHSPITEVEKEELDPFNDAEQILTSASNSFTLPNSNSLTSDVESRSISKEMSNIVKDDKPTSTTERNIIEITTVTPTSSTEESDTKAEEVQFFTAPLVAAFTVHQDEQGIPKKG</sequence>
<feature type="signal peptide" evidence="1">
    <location>
        <begin position="1"/>
        <end position="16"/>
    </location>
</feature>
<reference evidence="2 3" key="1">
    <citation type="journal article" date="2023" name="Insect Mol. Biol.">
        <title>Genome sequencing provides insights into the evolution of gene families encoding plant cell wall-degrading enzymes in longhorned beetles.</title>
        <authorList>
            <person name="Shin N.R."/>
            <person name="Okamura Y."/>
            <person name="Kirsch R."/>
            <person name="Pauchet Y."/>
        </authorList>
    </citation>
    <scope>NUCLEOTIDE SEQUENCE [LARGE SCALE GENOMIC DNA]</scope>
    <source>
        <strain evidence="2">EAD_L_NR</strain>
    </source>
</reference>
<comment type="caution">
    <text evidence="2">The sequence shown here is derived from an EMBL/GenBank/DDBJ whole genome shotgun (WGS) entry which is preliminary data.</text>
</comment>
<name>A0AAV8VE07_9CUCU</name>
<dbReference type="AlphaFoldDB" id="A0AAV8VE07"/>
<proteinExistence type="predicted"/>
<keyword evidence="3" id="KW-1185">Reference proteome</keyword>